<name>A0ABW3LXR1_9GAMM</name>
<dbReference type="EMBL" id="JBHTKN010000008">
    <property type="protein sequence ID" value="MFD1043247.1"/>
    <property type="molecule type" value="Genomic_DNA"/>
</dbReference>
<evidence type="ECO:0000256" key="1">
    <source>
        <dbReference type="SAM" id="Phobius"/>
    </source>
</evidence>
<evidence type="ECO:0000313" key="2">
    <source>
        <dbReference type="EMBL" id="MFD1043247.1"/>
    </source>
</evidence>
<evidence type="ECO:0000313" key="3">
    <source>
        <dbReference type="Proteomes" id="UP001597033"/>
    </source>
</evidence>
<keyword evidence="1" id="KW-0812">Transmembrane</keyword>
<organism evidence="2 3">
    <name type="scientific">Pseudoxanthomonas kaohsiungensis</name>
    <dbReference type="NCBI Taxonomy" id="283923"/>
    <lineage>
        <taxon>Bacteria</taxon>
        <taxon>Pseudomonadati</taxon>
        <taxon>Pseudomonadota</taxon>
        <taxon>Gammaproteobacteria</taxon>
        <taxon>Lysobacterales</taxon>
        <taxon>Lysobacteraceae</taxon>
        <taxon>Pseudoxanthomonas</taxon>
    </lineage>
</organism>
<feature type="transmembrane region" description="Helical" evidence="1">
    <location>
        <begin position="78"/>
        <end position="102"/>
    </location>
</feature>
<gene>
    <name evidence="2" type="ORF">ACFQ2N_12910</name>
</gene>
<feature type="transmembrane region" description="Helical" evidence="1">
    <location>
        <begin position="47"/>
        <end position="66"/>
    </location>
</feature>
<keyword evidence="1" id="KW-0472">Membrane</keyword>
<protein>
    <submittedName>
        <fullName evidence="2">Uncharacterized protein</fullName>
    </submittedName>
</protein>
<keyword evidence="3" id="KW-1185">Reference proteome</keyword>
<reference evidence="3" key="1">
    <citation type="journal article" date="2019" name="Int. J. Syst. Evol. Microbiol.">
        <title>The Global Catalogue of Microorganisms (GCM) 10K type strain sequencing project: providing services to taxonomists for standard genome sequencing and annotation.</title>
        <authorList>
            <consortium name="The Broad Institute Genomics Platform"/>
            <consortium name="The Broad Institute Genome Sequencing Center for Infectious Disease"/>
            <person name="Wu L."/>
            <person name="Ma J."/>
        </authorList>
    </citation>
    <scope>NUCLEOTIDE SEQUENCE [LARGE SCALE GENOMIC DNA]</scope>
    <source>
        <strain evidence="3">CCUG 55854</strain>
    </source>
</reference>
<keyword evidence="1" id="KW-1133">Transmembrane helix</keyword>
<dbReference type="RefSeq" id="WP_162377032.1">
    <property type="nucleotide sequence ID" value="NZ_JBHTKN010000008.1"/>
</dbReference>
<dbReference type="Proteomes" id="UP001597033">
    <property type="component" value="Unassembled WGS sequence"/>
</dbReference>
<sequence length="203" mass="21887">MNASSYMTTSGLRSATQALRFRVGITDYEMNRTLAKRRHASMLRARWRFLAGVIVLGLGIIAVGLSRSLGDVAHLLQLYVAGFVLGLLGLGAALSALLAGAVRGRESSGRYTAAEIPAGPEDVLWLHQRSRTDDELRDLVDGWFAGPALIRASDIDLVKKFLAEKGKSQTRAAAYVEGEIHRLGDQTPKGTNLPCVDLDLQGA</sequence>
<comment type="caution">
    <text evidence="2">The sequence shown here is derived from an EMBL/GenBank/DDBJ whole genome shotgun (WGS) entry which is preliminary data.</text>
</comment>
<proteinExistence type="predicted"/>
<accession>A0ABW3LXR1</accession>